<organism evidence="1 2">
    <name type="scientific">Diphasiastrum complanatum</name>
    <name type="common">Issler's clubmoss</name>
    <name type="synonym">Lycopodium complanatum</name>
    <dbReference type="NCBI Taxonomy" id="34168"/>
    <lineage>
        <taxon>Eukaryota</taxon>
        <taxon>Viridiplantae</taxon>
        <taxon>Streptophyta</taxon>
        <taxon>Embryophyta</taxon>
        <taxon>Tracheophyta</taxon>
        <taxon>Lycopodiopsida</taxon>
        <taxon>Lycopodiales</taxon>
        <taxon>Lycopodiaceae</taxon>
        <taxon>Lycopodioideae</taxon>
        <taxon>Diphasiastrum</taxon>
    </lineage>
</organism>
<dbReference type="EMBL" id="CM055106">
    <property type="protein sequence ID" value="KAJ7528603.1"/>
    <property type="molecule type" value="Genomic_DNA"/>
</dbReference>
<evidence type="ECO:0000313" key="1">
    <source>
        <dbReference type="EMBL" id="KAJ7528603.1"/>
    </source>
</evidence>
<dbReference type="Proteomes" id="UP001162992">
    <property type="component" value="Chromosome 15"/>
</dbReference>
<name>A0ACC2BFR9_DIPCM</name>
<comment type="caution">
    <text evidence="1">The sequence shown here is derived from an EMBL/GenBank/DDBJ whole genome shotgun (WGS) entry which is preliminary data.</text>
</comment>
<accession>A0ACC2BFR9</accession>
<sequence>MVVADASLHSPAAAASAAAQRCQQSPARKRCEGETPRSPQVSAARDGGVPVQKLQRSREITSRFRTGSASSPSSAQAVSLSSSNCNVAPDVPKRAASTERRRHSTEPKASGNSSKAAAAVAALGSKRNGVFSSLQAESALPLSIVRSKGEACDQSLRPAGNGVRPLVDPMPTKETQRKLLPERKGTPSKRPTVDQAENALPSESFHLKLSSRRWPSARNGQGLAPAMSRSVDVSSGKAAASPNQLAAVLVQDQGGTALKSIHADSVKSRNPRAIHEGTPPSVPSFPKQNLSQNRSNNKEGLTKAKAIAPNHSIMQLQEAMNRADPCSETTQLASLELPPFPVNDPVNLGRLSLGAVRPGANSSPLRAGCVGARGSGQGGIQVAARFLNNASSRNRHGDKEFRPEPGIFSAATAKEKKNHHMFAEYASTSFNSISSSSTLTSPRLSRPPSPLISQPTSGLSKQDKYMRLPSPSRGASSPYRKRLSSLPLPPIFRSSLDLGVDGLKGKKVIVNQQEEAQSLRILQNRLIQWHFVNARAEEAMKVQKAAAEKALVNVWLKTFDLQTSVAMQRIKLQKARQIQKLESLLSAQRIQLEHWEAVQEDHSLALDAVTESLEASTLRIPLTGGTKADLRAIREAVSCAVDVMNFIEPSVRSLLPKGEKIDGLLAELATIATEEKELAYKCDHLLATVSSLETEERSLRAHVLQIENEKCRVSSPA</sequence>
<reference evidence="2" key="1">
    <citation type="journal article" date="2024" name="Proc. Natl. Acad. Sci. U.S.A.">
        <title>Extraordinary preservation of gene collinearity over three hundred million years revealed in homosporous lycophytes.</title>
        <authorList>
            <person name="Li C."/>
            <person name="Wickell D."/>
            <person name="Kuo L.Y."/>
            <person name="Chen X."/>
            <person name="Nie B."/>
            <person name="Liao X."/>
            <person name="Peng D."/>
            <person name="Ji J."/>
            <person name="Jenkins J."/>
            <person name="Williams M."/>
            <person name="Shu S."/>
            <person name="Plott C."/>
            <person name="Barry K."/>
            <person name="Rajasekar S."/>
            <person name="Grimwood J."/>
            <person name="Han X."/>
            <person name="Sun S."/>
            <person name="Hou Z."/>
            <person name="He W."/>
            <person name="Dai G."/>
            <person name="Sun C."/>
            <person name="Schmutz J."/>
            <person name="Leebens-Mack J.H."/>
            <person name="Li F.W."/>
            <person name="Wang L."/>
        </authorList>
    </citation>
    <scope>NUCLEOTIDE SEQUENCE [LARGE SCALE GENOMIC DNA]</scope>
    <source>
        <strain evidence="2">cv. PW_Plant_1</strain>
    </source>
</reference>
<proteinExistence type="predicted"/>
<protein>
    <submittedName>
        <fullName evidence="1">Uncharacterized protein</fullName>
    </submittedName>
</protein>
<gene>
    <name evidence="1" type="ORF">O6H91_15G010000</name>
</gene>
<keyword evidence="2" id="KW-1185">Reference proteome</keyword>
<evidence type="ECO:0000313" key="2">
    <source>
        <dbReference type="Proteomes" id="UP001162992"/>
    </source>
</evidence>